<dbReference type="EMBL" id="QKTW01000027">
    <property type="protein sequence ID" value="PZF71093.1"/>
    <property type="molecule type" value="Genomic_DNA"/>
</dbReference>
<keyword evidence="2" id="KW-1185">Reference proteome</keyword>
<evidence type="ECO:0000313" key="1">
    <source>
        <dbReference type="EMBL" id="PZF71093.1"/>
    </source>
</evidence>
<accession>A0A2W2BTI1</accession>
<dbReference type="AlphaFoldDB" id="A0A2W2BTI1"/>
<name>A0A2W2BTI1_9BACT</name>
<organism evidence="1 2">
    <name type="scientific">Taibaiella soli</name>
    <dbReference type="NCBI Taxonomy" id="1649169"/>
    <lineage>
        <taxon>Bacteria</taxon>
        <taxon>Pseudomonadati</taxon>
        <taxon>Bacteroidota</taxon>
        <taxon>Chitinophagia</taxon>
        <taxon>Chitinophagales</taxon>
        <taxon>Chitinophagaceae</taxon>
        <taxon>Taibaiella</taxon>
    </lineage>
</organism>
<reference evidence="1 2" key="1">
    <citation type="submission" date="2018-06" db="EMBL/GenBank/DDBJ databases">
        <title>Mucibacter soli gen. nov., sp. nov., a new member of the family Chitinophagaceae producing mucin.</title>
        <authorList>
            <person name="Kim M.-K."/>
            <person name="Park S."/>
            <person name="Kim T.-S."/>
            <person name="Joung Y."/>
            <person name="Han J.-H."/>
            <person name="Kim S.B."/>
        </authorList>
    </citation>
    <scope>NUCLEOTIDE SEQUENCE [LARGE SCALE GENOMIC DNA]</scope>
    <source>
        <strain evidence="1 2">R1-15</strain>
    </source>
</reference>
<proteinExistence type="predicted"/>
<protein>
    <submittedName>
        <fullName evidence="1">Uncharacterized protein</fullName>
    </submittedName>
</protein>
<sequence>MMANKSIIANAQFGGVPIESFPGYFTYFDPAAANNPPGSDTANKAILYYKDLRSSGTMSLIYTDRNDDTICACMAGHQIRSFFPAGVVSLGPFASTIDVYSDYMGRDSVATINGVTYHLNKNTGNYSKSVLTGGNLVAYYYNQAQATAPDIALVLIDGRQLLNRKIGKLGYDLDKFNWGTSEYYSISYPHNYPQRLQDEYEITVNGTDLAWVLTSLPFAAAPGSSGAPLIKRPGSPSEPWYMRGVMSTANYVAGEVVYDRFLNDNFEFSYEQGFTKIGVIAEEIKRHCWKNRDSSYIIANGLNKKPTLVDNSINLAQFTTKRSITSASGIPGVASFSGPLKKRIMASYIPGGEVELSGFTMPSIYPGDAADWLLVLAGKEINVLPEFSYTATGLSELTLGTVVGGVGSLAGSARISDSIETPQPAAFNGKEINRQFSIYPNPSPEGAFHISLPLEGHYRVEVIGMDGKTVFHSGCDTNPFVVKMPAISKGTFLLNVYATGEHTPVYSQLVIY</sequence>
<dbReference type="Proteomes" id="UP000248745">
    <property type="component" value="Unassembled WGS sequence"/>
</dbReference>
<comment type="caution">
    <text evidence="1">The sequence shown here is derived from an EMBL/GenBank/DDBJ whole genome shotgun (WGS) entry which is preliminary data.</text>
</comment>
<gene>
    <name evidence="1" type="ORF">DN068_20560</name>
</gene>
<evidence type="ECO:0000313" key="2">
    <source>
        <dbReference type="Proteomes" id="UP000248745"/>
    </source>
</evidence>